<sequence>MLLWLIQFVYAAFPSDKITNNGACSTTGGKPRMVFDVHVDERGINECSSAGAMDKKTENMEEGAEKMDCSDVGTVYKQTSETEKMDCSDVGTVYKRTSETEKMDCSEMRGISNTPKKKFLNRFRSATEHENDVNRDVGNEKTCNNAPNDELSFDRTNKIHPYAYDMRQRSSRTQTIPTASLTCSKEQEMEDTVTDNSIFTQHSFKSVNIDNNDGMNHKDCKTSLPSVSQISKGAGKTEPCMEGETSLVCSLINEKIGTGINREDHGSRDIKRSKEWRIPMDVSMEVMQSKSVVTRVDERHTEEHSMHVDENHSEKRSEHVDEEDGSKNPHGRVTSPFTLYVRVLENFWGCSGHCLSDNDRTREQTYTQNKKKTSADMTGDHAKDKRHAQSIFDAINTRDNTECLMDDEEEHPFDRSNMRYTKNAKQASQRIEQVKTRLRTFITSGDNVVKESMGIFSWNIDNLLLFELINNFRHNNIDDMEELIRQRNMLIEILTLNNFCRNTFVGLCFKSLFVNQAYIFANHELGHKLAIFPEFSWLSDVINKTDVKQLKHKTADLVVAFYVMGKFEQFMEAIVLEYTCIRKKDMNSDYSTKEKVINGNDNAFRVKSVIKRTKTVNNDVNMESDGNQASNNRKDGNVKGKGYRAGHSTGEYMHPAEYEECTVNESRDEEPIKNHKQDTNDQAVHKNAQTHIIYFLTQNQNLNKLFVREFFMLYLINLFLSDSYFMMAYENITRLSFDYFYKREGYKIVLNKTSDSFYDFMFFNLMIIVPTLHRCDVIDQLIKMNNTSYLPEEFKKAYTDMLKNHVLASKFCTKLRNNLVGTESSMVDASYHEQMENVYTSRKFVYAGSITYNLLVHAFNLGYDLCERNRPNKFF</sequence>
<dbReference type="GeneID" id="19879331"/>
<feature type="region of interest" description="Disordered" evidence="1">
    <location>
        <begin position="362"/>
        <end position="385"/>
    </location>
</feature>
<proteinExistence type="predicted"/>
<organism evidence="2 3">
    <name type="scientific">Vavraia culicis (isolate floridensis)</name>
    <name type="common">Microsporidian parasite</name>
    <dbReference type="NCBI Taxonomy" id="948595"/>
    <lineage>
        <taxon>Eukaryota</taxon>
        <taxon>Fungi</taxon>
        <taxon>Fungi incertae sedis</taxon>
        <taxon>Microsporidia</taxon>
        <taxon>Pleistophoridae</taxon>
        <taxon>Vavraia</taxon>
    </lineage>
</organism>
<dbReference type="Proteomes" id="UP000011081">
    <property type="component" value="Unassembled WGS sequence"/>
</dbReference>
<reference evidence="3" key="1">
    <citation type="submission" date="2011-03" db="EMBL/GenBank/DDBJ databases">
        <title>The genome sequence of Vavraia culicis strain floridensis.</title>
        <authorList>
            <consortium name="The Broad Institute Genome Sequencing Platform"/>
            <person name="Cuomo C."/>
            <person name="Becnel J."/>
            <person name="Sanscrainte N."/>
            <person name="Young S.K."/>
            <person name="Zeng Q."/>
            <person name="Gargeya S."/>
            <person name="Fitzgerald M."/>
            <person name="Haas B."/>
            <person name="Abouelleil A."/>
            <person name="Alvarado L."/>
            <person name="Arachchi H.M."/>
            <person name="Berlin A."/>
            <person name="Chapman S.B."/>
            <person name="Gearin G."/>
            <person name="Goldberg J."/>
            <person name="Griggs A."/>
            <person name="Gujja S."/>
            <person name="Hansen M."/>
            <person name="Heiman D."/>
            <person name="Howarth C."/>
            <person name="Larimer J."/>
            <person name="Lui A."/>
            <person name="MacDonald P.J.P."/>
            <person name="McCowen C."/>
            <person name="Montmayeur A."/>
            <person name="Murphy C."/>
            <person name="Neiman D."/>
            <person name="Pearson M."/>
            <person name="Priest M."/>
            <person name="Roberts A."/>
            <person name="Saif S."/>
            <person name="Shea T."/>
            <person name="Sisk P."/>
            <person name="Stolte C."/>
            <person name="Sykes S."/>
            <person name="Wortman J."/>
            <person name="Nusbaum C."/>
            <person name="Birren B."/>
        </authorList>
    </citation>
    <scope>NUCLEOTIDE SEQUENCE [LARGE SCALE GENOMIC DNA]</scope>
    <source>
        <strain evidence="3">floridensis</strain>
    </source>
</reference>
<accession>L2GUP7</accession>
<protein>
    <submittedName>
        <fullName evidence="2">Uncharacterized protein</fullName>
    </submittedName>
</protein>
<feature type="compositionally biased region" description="Basic and acidic residues" evidence="1">
    <location>
        <begin position="130"/>
        <end position="139"/>
    </location>
</feature>
<feature type="region of interest" description="Disordered" evidence="1">
    <location>
        <begin position="297"/>
        <end position="334"/>
    </location>
</feature>
<dbReference type="HOGENOM" id="CLU_328508_0_0_1"/>
<keyword evidence="3" id="KW-1185">Reference proteome</keyword>
<dbReference type="RefSeq" id="XP_008074472.1">
    <property type="nucleotide sequence ID" value="XM_008076281.1"/>
</dbReference>
<dbReference type="InParanoid" id="L2GUP7"/>
<evidence type="ECO:0000313" key="2">
    <source>
        <dbReference type="EMBL" id="ELA47092.1"/>
    </source>
</evidence>
<feature type="region of interest" description="Disordered" evidence="1">
    <location>
        <begin position="619"/>
        <end position="642"/>
    </location>
</feature>
<gene>
    <name evidence="2" type="ORF">VCUG_01453</name>
</gene>
<dbReference type="AlphaFoldDB" id="L2GUP7"/>
<feature type="region of interest" description="Disordered" evidence="1">
    <location>
        <begin position="130"/>
        <end position="152"/>
    </location>
</feature>
<evidence type="ECO:0000256" key="1">
    <source>
        <dbReference type="SAM" id="MobiDB-lite"/>
    </source>
</evidence>
<dbReference type="VEuPathDB" id="MicrosporidiaDB:VCUG_01453"/>
<name>L2GUP7_VAVCU</name>
<dbReference type="EMBL" id="GL877425">
    <property type="protein sequence ID" value="ELA47092.1"/>
    <property type="molecule type" value="Genomic_DNA"/>
</dbReference>
<dbReference type="OrthoDB" id="10618775at2759"/>
<feature type="compositionally biased region" description="Basic and acidic residues" evidence="1">
    <location>
        <begin position="297"/>
        <end position="319"/>
    </location>
</feature>
<evidence type="ECO:0000313" key="3">
    <source>
        <dbReference type="Proteomes" id="UP000011081"/>
    </source>
</evidence>
<feature type="compositionally biased region" description="Polar residues" evidence="1">
    <location>
        <begin position="619"/>
        <end position="631"/>
    </location>
</feature>